<reference evidence="2" key="1">
    <citation type="submission" date="2022-11" db="UniProtKB">
        <authorList>
            <consortium name="WormBaseParasite"/>
        </authorList>
    </citation>
    <scope>IDENTIFICATION</scope>
</reference>
<evidence type="ECO:0000313" key="1">
    <source>
        <dbReference type="Proteomes" id="UP000887580"/>
    </source>
</evidence>
<name>A0AC35FW31_9BILA</name>
<proteinExistence type="predicted"/>
<dbReference type="Proteomes" id="UP000887580">
    <property type="component" value="Unplaced"/>
</dbReference>
<protein>
    <submittedName>
        <fullName evidence="2">G-protein coupled receptors family 1 profile domain-containing protein</fullName>
    </submittedName>
</protein>
<dbReference type="WBParaSite" id="PS1159_v2.g20888.t1">
    <property type="protein sequence ID" value="PS1159_v2.g20888.t1"/>
    <property type="gene ID" value="PS1159_v2.g20888"/>
</dbReference>
<organism evidence="1 2">
    <name type="scientific">Panagrolaimus sp. PS1159</name>
    <dbReference type="NCBI Taxonomy" id="55785"/>
    <lineage>
        <taxon>Eukaryota</taxon>
        <taxon>Metazoa</taxon>
        <taxon>Ecdysozoa</taxon>
        <taxon>Nematoda</taxon>
        <taxon>Chromadorea</taxon>
        <taxon>Rhabditida</taxon>
        <taxon>Tylenchina</taxon>
        <taxon>Panagrolaimomorpha</taxon>
        <taxon>Panagrolaimoidea</taxon>
        <taxon>Panagrolaimidae</taxon>
        <taxon>Panagrolaimus</taxon>
    </lineage>
</organism>
<evidence type="ECO:0000313" key="2">
    <source>
        <dbReference type="WBParaSite" id="PS1159_v2.g20888.t1"/>
    </source>
</evidence>
<accession>A0AC35FW31</accession>
<sequence>MLLLESEATVEHVDCDQIFVPTTQSDAFQTFIYSILIPAVCIPGVLGACICIIVFTKKQMRSSLNIYLAGLSVFDLVLLTMSLLIYPLMSACLQQGNRGFVCHIFWRSSLFTFPMSLIAQTGSVWTCVAITVDRFLAVKYPLHMRLWCTPHRAFCVLSCITAISIIYKLPSVFELSLDECGQLSPTQLRNNPLYIVIYNTYGYVLLLLVIPFLIIIILNVITVNAVRAAYKIRREMRTNTRGEENDRRCTKMATVTIVAFILLNSLAGLNNVIEAFNFRSSGNQDRIAFGNLLVCLNSASNILIYSIFGRKFRKMAVQLICPCTEENYHQLSRNSEHKIHTQQTQKSILELNAI</sequence>